<dbReference type="GO" id="GO:0031297">
    <property type="term" value="P:replication fork processing"/>
    <property type="evidence" value="ECO:0007669"/>
    <property type="project" value="TreeGrafter"/>
</dbReference>
<dbReference type="Pfam" id="PF02892">
    <property type="entry name" value="zf-BED"/>
    <property type="match status" value="1"/>
</dbReference>
<dbReference type="EMBL" id="KQ435769">
    <property type="protein sequence ID" value="KOX75206.1"/>
    <property type="molecule type" value="Genomic_DNA"/>
</dbReference>
<dbReference type="GO" id="GO:0003697">
    <property type="term" value="F:single-stranded DNA binding"/>
    <property type="evidence" value="ECO:0007669"/>
    <property type="project" value="TreeGrafter"/>
</dbReference>
<dbReference type="PANTHER" id="PTHR46060">
    <property type="entry name" value="MARINER MOS1 TRANSPOSASE-LIKE PROTEIN"/>
    <property type="match status" value="1"/>
</dbReference>
<feature type="compositionally biased region" description="Low complexity" evidence="8">
    <location>
        <begin position="84"/>
        <end position="96"/>
    </location>
</feature>
<dbReference type="GO" id="GO:0000793">
    <property type="term" value="C:condensed chromosome"/>
    <property type="evidence" value="ECO:0007669"/>
    <property type="project" value="TreeGrafter"/>
</dbReference>
<dbReference type="SUPFAM" id="SSF57667">
    <property type="entry name" value="beta-beta-alpha zinc fingers"/>
    <property type="match status" value="1"/>
</dbReference>
<name>A0A0M9A2N8_9HYME</name>
<accession>A0A0M9A2N8</accession>
<keyword evidence="10" id="KW-0489">Methyltransferase</keyword>
<dbReference type="AlphaFoldDB" id="A0A0M9A2N8"/>
<dbReference type="InterPro" id="IPR036397">
    <property type="entry name" value="RNaseH_sf"/>
</dbReference>
<evidence type="ECO:0000256" key="5">
    <source>
        <dbReference type="ARBA" id="ARBA00023125"/>
    </source>
</evidence>
<evidence type="ECO:0000256" key="4">
    <source>
        <dbReference type="ARBA" id="ARBA00022833"/>
    </source>
</evidence>
<protein>
    <submittedName>
        <fullName evidence="10">Histone-lysine N-methyltransferase SETMAR</fullName>
    </submittedName>
</protein>
<dbReference type="GO" id="GO:0032259">
    <property type="term" value="P:methylation"/>
    <property type="evidence" value="ECO:0007669"/>
    <property type="project" value="UniProtKB-KW"/>
</dbReference>
<evidence type="ECO:0000256" key="1">
    <source>
        <dbReference type="ARBA" id="ARBA00004123"/>
    </source>
</evidence>
<dbReference type="GO" id="GO:0006303">
    <property type="term" value="P:double-strand break repair via nonhomologous end joining"/>
    <property type="evidence" value="ECO:0007669"/>
    <property type="project" value="TreeGrafter"/>
</dbReference>
<dbReference type="Pfam" id="PF05699">
    <property type="entry name" value="Dimer_Tnp_hAT"/>
    <property type="match status" value="1"/>
</dbReference>
<evidence type="ECO:0000256" key="2">
    <source>
        <dbReference type="ARBA" id="ARBA00022723"/>
    </source>
</evidence>
<evidence type="ECO:0000313" key="10">
    <source>
        <dbReference type="EMBL" id="KOX75206.1"/>
    </source>
</evidence>
<evidence type="ECO:0000313" key="11">
    <source>
        <dbReference type="Proteomes" id="UP000053105"/>
    </source>
</evidence>
<dbReference type="GO" id="GO:0035861">
    <property type="term" value="C:site of double-strand break"/>
    <property type="evidence" value="ECO:0007669"/>
    <property type="project" value="TreeGrafter"/>
</dbReference>
<feature type="region of interest" description="Disordered" evidence="8">
    <location>
        <begin position="63"/>
        <end position="96"/>
    </location>
</feature>
<dbReference type="OrthoDB" id="1607513at2759"/>
<keyword evidence="11" id="KW-1185">Reference proteome</keyword>
<reference evidence="10 11" key="1">
    <citation type="submission" date="2015-07" db="EMBL/GenBank/DDBJ databases">
        <title>The genome of Melipona quadrifasciata.</title>
        <authorList>
            <person name="Pan H."/>
            <person name="Kapheim K."/>
        </authorList>
    </citation>
    <scope>NUCLEOTIDE SEQUENCE [LARGE SCALE GENOMIC DNA]</scope>
    <source>
        <strain evidence="10">0111107301</strain>
        <tissue evidence="10">Whole body</tissue>
    </source>
</reference>
<dbReference type="Gene3D" id="3.30.420.10">
    <property type="entry name" value="Ribonuclease H-like superfamily/Ribonuclease H"/>
    <property type="match status" value="1"/>
</dbReference>
<dbReference type="GO" id="GO:0044774">
    <property type="term" value="P:mitotic DNA integrity checkpoint signaling"/>
    <property type="evidence" value="ECO:0007669"/>
    <property type="project" value="TreeGrafter"/>
</dbReference>
<dbReference type="GO" id="GO:0003690">
    <property type="term" value="F:double-stranded DNA binding"/>
    <property type="evidence" value="ECO:0007669"/>
    <property type="project" value="TreeGrafter"/>
</dbReference>
<proteinExistence type="predicted"/>
<dbReference type="GO" id="GO:0042800">
    <property type="term" value="F:histone H3K4 methyltransferase activity"/>
    <property type="evidence" value="ECO:0007669"/>
    <property type="project" value="TreeGrafter"/>
</dbReference>
<keyword evidence="10" id="KW-0808">Transferase</keyword>
<organism evidence="10 11">
    <name type="scientific">Melipona quadrifasciata</name>
    <dbReference type="NCBI Taxonomy" id="166423"/>
    <lineage>
        <taxon>Eukaryota</taxon>
        <taxon>Metazoa</taxon>
        <taxon>Ecdysozoa</taxon>
        <taxon>Arthropoda</taxon>
        <taxon>Hexapoda</taxon>
        <taxon>Insecta</taxon>
        <taxon>Pterygota</taxon>
        <taxon>Neoptera</taxon>
        <taxon>Endopterygota</taxon>
        <taxon>Hymenoptera</taxon>
        <taxon>Apocrita</taxon>
        <taxon>Aculeata</taxon>
        <taxon>Apoidea</taxon>
        <taxon>Anthophila</taxon>
        <taxon>Apidae</taxon>
        <taxon>Melipona</taxon>
    </lineage>
</organism>
<comment type="subcellular location">
    <subcellularLocation>
        <location evidence="1">Nucleus</location>
    </subcellularLocation>
</comment>
<evidence type="ECO:0000256" key="6">
    <source>
        <dbReference type="ARBA" id="ARBA00023242"/>
    </source>
</evidence>
<keyword evidence="2" id="KW-0479">Metal-binding</keyword>
<dbReference type="PANTHER" id="PTHR46060:SF2">
    <property type="entry name" value="HISTONE-LYSINE N-METHYLTRANSFERASE SETMAR"/>
    <property type="match status" value="1"/>
</dbReference>
<dbReference type="GO" id="GO:0000729">
    <property type="term" value="P:DNA double-strand break processing"/>
    <property type="evidence" value="ECO:0007669"/>
    <property type="project" value="TreeGrafter"/>
</dbReference>
<keyword evidence="3 7" id="KW-0863">Zinc-finger</keyword>
<evidence type="ECO:0000256" key="3">
    <source>
        <dbReference type="ARBA" id="ARBA00022771"/>
    </source>
</evidence>
<dbReference type="InterPro" id="IPR008906">
    <property type="entry name" value="HATC_C_dom"/>
</dbReference>
<dbReference type="GO" id="GO:0046983">
    <property type="term" value="F:protein dimerization activity"/>
    <property type="evidence" value="ECO:0007669"/>
    <property type="project" value="InterPro"/>
</dbReference>
<keyword evidence="6" id="KW-0539">Nucleus</keyword>
<dbReference type="InterPro" id="IPR052709">
    <property type="entry name" value="Transposase-MT_Hybrid"/>
</dbReference>
<dbReference type="InterPro" id="IPR003656">
    <property type="entry name" value="Znf_BED"/>
</dbReference>
<evidence type="ECO:0000259" key="9">
    <source>
        <dbReference type="PROSITE" id="PS50808"/>
    </source>
</evidence>
<keyword evidence="5" id="KW-0238">DNA-binding</keyword>
<feature type="domain" description="BED-type" evidence="9">
    <location>
        <begin position="6"/>
        <end position="59"/>
    </location>
</feature>
<dbReference type="GO" id="GO:0008270">
    <property type="term" value="F:zinc ion binding"/>
    <property type="evidence" value="ECO:0007669"/>
    <property type="project" value="UniProtKB-KW"/>
</dbReference>
<gene>
    <name evidence="10" type="ORF">WN51_14278</name>
</gene>
<keyword evidence="4" id="KW-0862">Zinc</keyword>
<dbReference type="GO" id="GO:0015074">
    <property type="term" value="P:DNA integration"/>
    <property type="evidence" value="ECO:0007669"/>
    <property type="project" value="TreeGrafter"/>
</dbReference>
<dbReference type="InterPro" id="IPR036236">
    <property type="entry name" value="Znf_C2H2_sf"/>
</dbReference>
<dbReference type="GO" id="GO:0044547">
    <property type="term" value="F:DNA topoisomerase binding"/>
    <property type="evidence" value="ECO:0007669"/>
    <property type="project" value="TreeGrafter"/>
</dbReference>
<dbReference type="Proteomes" id="UP000053105">
    <property type="component" value="Unassembled WGS sequence"/>
</dbReference>
<dbReference type="GO" id="GO:0000014">
    <property type="term" value="F:single-stranded DNA endodeoxyribonuclease activity"/>
    <property type="evidence" value="ECO:0007669"/>
    <property type="project" value="TreeGrafter"/>
</dbReference>
<evidence type="ECO:0000256" key="7">
    <source>
        <dbReference type="PROSITE-ProRule" id="PRU00027"/>
    </source>
</evidence>
<sequence length="638" mass="74148">MSTPDTKKPSIWKYFVHIDRDKTFSTAICKFCDYNTHYIGNTSNLRNHLSQHKDKIMQLEAEKTTADNKQITHHKDESTRIEMNSSSSNSSISNHNRTQRIAVGDSKQIASSLSQIISKNAYVFSMQNNQRFLQFMKLFNEDYTSLDIDDLRHNCFLGKTLASARFIHLTIDVKRDYDQQLLWFIVNAYSRVNNEVWHDVLFVAPCQLENALEHVYRRVLEIAKAYNITHKIKTVVLDDEDCMSYFTKVKEVNIKNWKILFYFKHTLMDMVNSAIHNSGMISLSIITTKKLLHDIVDQENSRTISIDERMNKDLDTYIKDEPVGRNSDPISWWDGEGCQLFPLLSTFAFEYLSTPVILTPIKPEKAESILSLKLEYLQSRLREPGSVTSGPLIHHYDDFPQACPCPETRMEDYFTSGIKLADEHQWTRDEWSTVLFTDERDYDSLKYLAKNEINQQPDPVVPNKAIRLQKFGVIRRYEHLKGIVTVAMKRNIAISRGSSHSMYNPGQPVAEKRAELANRRGVVFHHDYARPHVVLAVRQKLLQFDWDVLPHPPYSPDLAPSDYYLFLSLKNSLRGKSFKCISEIKTHLDEYFKTICSVMNKEYDQRAALVGYLVTKIHKFMPINLKYGLSDIQKNNLR</sequence>
<dbReference type="GO" id="GO:0005634">
    <property type="term" value="C:nucleus"/>
    <property type="evidence" value="ECO:0007669"/>
    <property type="project" value="UniProtKB-SubCell"/>
</dbReference>
<dbReference type="STRING" id="166423.A0A0M9A2N8"/>
<dbReference type="GO" id="GO:0046975">
    <property type="term" value="F:histone H3K36 methyltransferase activity"/>
    <property type="evidence" value="ECO:0007669"/>
    <property type="project" value="TreeGrafter"/>
</dbReference>
<evidence type="ECO:0000256" key="8">
    <source>
        <dbReference type="SAM" id="MobiDB-lite"/>
    </source>
</evidence>
<dbReference type="PROSITE" id="PS50808">
    <property type="entry name" value="ZF_BED"/>
    <property type="match status" value="1"/>
</dbReference>